<dbReference type="AlphaFoldDB" id="A0A0F3GMZ4"/>
<organism evidence="1 2">
    <name type="scientific">Candidatus Magnetobacterium bavaricum</name>
    <dbReference type="NCBI Taxonomy" id="29290"/>
    <lineage>
        <taxon>Bacteria</taxon>
        <taxon>Pseudomonadati</taxon>
        <taxon>Nitrospirota</taxon>
        <taxon>Thermodesulfovibrionia</taxon>
        <taxon>Thermodesulfovibrionales</taxon>
        <taxon>Candidatus Magnetobacteriaceae</taxon>
        <taxon>Candidatus Magnetobacterium</taxon>
    </lineage>
</organism>
<sequence length="630" mass="74371">MSKAIYDIFFEKIDFLNIGFAIFYALKYKKVSFFGTDKAVDRLFRFSWFQSFFRKHFIHIREHYGRFDPKTHEDAYNLAEYCYNKFFKFSNIEKILNNIESAKEVNTVVRGALGNHVHGIIMNLYQVKFIQKQNSVSNVKPVFCFNENLFYKVLNGYGLTGYEYIPFKSYLYFLRFRNYLDIFIYIAGLIVYISTACKRRGLCLRPKTKGYFRFAGDIHMITKDFSPRPYLLVDGVKIKSSDFFIVDDIHGQEKDIRAFASEKGLGYINYHKSMIPTSILLARTVYPIIIKGFKNIIKGTWQGEGAYLFKVVYAISYFMLLDESFFSQYRISWYISWKVYGYTHIIKTISIHKYGGKTAYYIHGNLPHIFINYCYLFTDILGITSMSQKTIFSQYWCNNTNLIIMGDIALELMKNEYNSMEAKRKLENKLENIFKIKLPKDYFIISAFDSYYYPEGGRFKDYFTDYYGVLEDICNKYENVFIILKLASNHEILNDYFGKGDHNKRLHIGYDYEFSTPELIPQSDLVTCGWWSTIGIQGLSARTPVLFYLGGKNKNIYPYESCHPYDKYNTSILVSRIPDEFKHKIINFIENKEYISKELWEDIVRDRGVFIDDNGLDRFRNAILTKEHTV</sequence>
<keyword evidence="2" id="KW-1185">Reference proteome</keyword>
<comment type="caution">
    <text evidence="1">The sequence shown here is derived from an EMBL/GenBank/DDBJ whole genome shotgun (WGS) entry which is preliminary data.</text>
</comment>
<name>A0A0F3GMZ4_9BACT</name>
<reference evidence="1 2" key="1">
    <citation type="submission" date="2015-02" db="EMBL/GenBank/DDBJ databases">
        <title>Single-cell genomics of uncultivated deep-branching MTB reveals a conserved set of magnetosome genes.</title>
        <authorList>
            <person name="Kolinko S."/>
            <person name="Richter M."/>
            <person name="Glockner F.O."/>
            <person name="Brachmann A."/>
            <person name="Schuler D."/>
        </authorList>
    </citation>
    <scope>NUCLEOTIDE SEQUENCE [LARGE SCALE GENOMIC DNA]</scope>
    <source>
        <strain evidence="1">TM-1</strain>
    </source>
</reference>
<dbReference type="EMBL" id="LACI01002428">
    <property type="protein sequence ID" value="KJU82063.1"/>
    <property type="molecule type" value="Genomic_DNA"/>
</dbReference>
<dbReference type="Proteomes" id="UP000033423">
    <property type="component" value="Unassembled WGS sequence"/>
</dbReference>
<proteinExistence type="predicted"/>
<gene>
    <name evidence="1" type="ORF">MBAV_005718</name>
</gene>
<evidence type="ECO:0000313" key="2">
    <source>
        <dbReference type="Proteomes" id="UP000033423"/>
    </source>
</evidence>
<accession>A0A0F3GMZ4</accession>
<evidence type="ECO:0000313" key="1">
    <source>
        <dbReference type="EMBL" id="KJU82063.1"/>
    </source>
</evidence>
<protein>
    <submittedName>
        <fullName evidence="1">Uncharacterized protein</fullName>
    </submittedName>
</protein>